<sequence>MDCAIIFPLNKKIKNCATTFHNLCDNNLQSHFFR</sequence>
<dbReference type="EMBL" id="MK072136">
    <property type="protein sequence ID" value="AYV79220.1"/>
    <property type="molecule type" value="Genomic_DNA"/>
</dbReference>
<accession>A0A3G4ZWJ7</accession>
<gene>
    <name evidence="1" type="ORF">Faunusvirus5_29</name>
</gene>
<proteinExistence type="predicted"/>
<evidence type="ECO:0000313" key="1">
    <source>
        <dbReference type="EMBL" id="AYV79220.1"/>
    </source>
</evidence>
<organism evidence="1">
    <name type="scientific">Faunusvirus sp</name>
    <dbReference type="NCBI Taxonomy" id="2487766"/>
    <lineage>
        <taxon>Viruses</taxon>
        <taxon>Varidnaviria</taxon>
        <taxon>Bamfordvirae</taxon>
        <taxon>Nucleocytoviricota</taxon>
        <taxon>Megaviricetes</taxon>
        <taxon>Imitervirales</taxon>
        <taxon>Mimiviridae</taxon>
    </lineage>
</organism>
<name>A0A3G4ZWJ7_9VIRU</name>
<protein>
    <submittedName>
        <fullName evidence="1">Uncharacterized protein</fullName>
    </submittedName>
</protein>
<reference evidence="1" key="1">
    <citation type="submission" date="2018-10" db="EMBL/GenBank/DDBJ databases">
        <title>Hidden diversity of soil giant viruses.</title>
        <authorList>
            <person name="Schulz F."/>
            <person name="Alteio L."/>
            <person name="Goudeau D."/>
            <person name="Ryan E.M."/>
            <person name="Malmstrom R.R."/>
            <person name="Blanchard J."/>
            <person name="Woyke T."/>
        </authorList>
    </citation>
    <scope>NUCLEOTIDE SEQUENCE</scope>
    <source>
        <strain evidence="1">FNV1</strain>
    </source>
</reference>